<comment type="caution">
    <text evidence="1">The sequence shown here is derived from an EMBL/GenBank/DDBJ whole genome shotgun (WGS) entry which is preliminary data.</text>
</comment>
<evidence type="ECO:0000313" key="1">
    <source>
        <dbReference type="EMBL" id="KAF5561796.1"/>
    </source>
</evidence>
<evidence type="ECO:0000313" key="2">
    <source>
        <dbReference type="Proteomes" id="UP000574317"/>
    </source>
</evidence>
<gene>
    <name evidence="1" type="ORF">FNAPI_3484</name>
</gene>
<dbReference type="EMBL" id="JAAOAO010000125">
    <property type="protein sequence ID" value="KAF5561796.1"/>
    <property type="molecule type" value="Genomic_DNA"/>
</dbReference>
<reference evidence="1 2" key="1">
    <citation type="submission" date="2020-05" db="EMBL/GenBank/DDBJ databases">
        <title>Identification and distribution of gene clusters putatively required for synthesis of sphingolipid metabolism inhibitors in phylogenetically diverse species of the filamentous fungus Fusarium.</title>
        <authorList>
            <person name="Kim H.-S."/>
            <person name="Busman M."/>
            <person name="Brown D.W."/>
            <person name="Divon H."/>
            <person name="Uhlig S."/>
            <person name="Proctor R.H."/>
        </authorList>
    </citation>
    <scope>NUCLEOTIDE SEQUENCE [LARGE SCALE GENOMIC DNA]</scope>
    <source>
        <strain evidence="1 2">NRRL 25196</strain>
    </source>
</reference>
<dbReference type="Proteomes" id="UP000574317">
    <property type="component" value="Unassembled WGS sequence"/>
</dbReference>
<dbReference type="AlphaFoldDB" id="A0A8H5JYN6"/>
<sequence length="170" mass="19580">MRSRSTKIGVQEVSGIYMFSSPVPLELMTRSVRFTSLPEPSEFGQIWEALEKLIKRLKDRLNLQDKKYSELAFDVLDRLESGIQGEERRAQLCKLRESWGHLKTLEHDLAFYLKQQRRLAEASLARIAEQLGTLNVNSMARAIQASQMSQACYERPVEPFFDTIAESPEE</sequence>
<organism evidence="1 2">
    <name type="scientific">Fusarium napiforme</name>
    <dbReference type="NCBI Taxonomy" id="42672"/>
    <lineage>
        <taxon>Eukaryota</taxon>
        <taxon>Fungi</taxon>
        <taxon>Dikarya</taxon>
        <taxon>Ascomycota</taxon>
        <taxon>Pezizomycotina</taxon>
        <taxon>Sordariomycetes</taxon>
        <taxon>Hypocreomycetidae</taxon>
        <taxon>Hypocreales</taxon>
        <taxon>Nectriaceae</taxon>
        <taxon>Fusarium</taxon>
        <taxon>Fusarium fujikuroi species complex</taxon>
    </lineage>
</organism>
<name>A0A8H5JYN6_9HYPO</name>
<proteinExistence type="predicted"/>
<keyword evidence="2" id="KW-1185">Reference proteome</keyword>
<protein>
    <submittedName>
        <fullName evidence="1">Uncharacterized protein</fullName>
    </submittedName>
</protein>
<accession>A0A8H5JYN6</accession>